<feature type="region of interest" description="Disordered" evidence="1">
    <location>
        <begin position="38"/>
        <end position="92"/>
    </location>
</feature>
<keyword evidence="3" id="KW-1185">Reference proteome</keyword>
<protein>
    <submittedName>
        <fullName evidence="2">Uncharacterized protein</fullName>
    </submittedName>
</protein>
<evidence type="ECO:0000313" key="2">
    <source>
        <dbReference type="EMBL" id="KAJ8338560.1"/>
    </source>
</evidence>
<organism evidence="2 3">
    <name type="scientific">Synaphobranchus kaupii</name>
    <name type="common">Kaup's arrowtooth eel</name>
    <dbReference type="NCBI Taxonomy" id="118154"/>
    <lineage>
        <taxon>Eukaryota</taxon>
        <taxon>Metazoa</taxon>
        <taxon>Chordata</taxon>
        <taxon>Craniata</taxon>
        <taxon>Vertebrata</taxon>
        <taxon>Euteleostomi</taxon>
        <taxon>Actinopterygii</taxon>
        <taxon>Neopterygii</taxon>
        <taxon>Teleostei</taxon>
        <taxon>Anguilliformes</taxon>
        <taxon>Synaphobranchidae</taxon>
        <taxon>Synaphobranchus</taxon>
    </lineage>
</organism>
<dbReference type="Proteomes" id="UP001152622">
    <property type="component" value="Chromosome 18"/>
</dbReference>
<dbReference type="EMBL" id="JAINUF010000018">
    <property type="protein sequence ID" value="KAJ8338560.1"/>
    <property type="molecule type" value="Genomic_DNA"/>
</dbReference>
<evidence type="ECO:0000256" key="1">
    <source>
        <dbReference type="SAM" id="MobiDB-lite"/>
    </source>
</evidence>
<proteinExistence type="predicted"/>
<gene>
    <name evidence="2" type="ORF">SKAU_G00375260</name>
</gene>
<comment type="caution">
    <text evidence="2">The sequence shown here is derived from an EMBL/GenBank/DDBJ whole genome shotgun (WGS) entry which is preliminary data.</text>
</comment>
<feature type="compositionally biased region" description="Polar residues" evidence="1">
    <location>
        <begin position="69"/>
        <end position="81"/>
    </location>
</feature>
<reference evidence="2" key="1">
    <citation type="journal article" date="2023" name="Science">
        <title>Genome structures resolve the early diversification of teleost fishes.</title>
        <authorList>
            <person name="Parey E."/>
            <person name="Louis A."/>
            <person name="Montfort J."/>
            <person name="Bouchez O."/>
            <person name="Roques C."/>
            <person name="Iampietro C."/>
            <person name="Lluch J."/>
            <person name="Castinel A."/>
            <person name="Donnadieu C."/>
            <person name="Desvignes T."/>
            <person name="Floi Bucao C."/>
            <person name="Jouanno E."/>
            <person name="Wen M."/>
            <person name="Mejri S."/>
            <person name="Dirks R."/>
            <person name="Jansen H."/>
            <person name="Henkel C."/>
            <person name="Chen W.J."/>
            <person name="Zahm M."/>
            <person name="Cabau C."/>
            <person name="Klopp C."/>
            <person name="Thompson A.W."/>
            <person name="Robinson-Rechavi M."/>
            <person name="Braasch I."/>
            <person name="Lecointre G."/>
            <person name="Bobe J."/>
            <person name="Postlethwait J.H."/>
            <person name="Berthelot C."/>
            <person name="Roest Crollius H."/>
            <person name="Guiguen Y."/>
        </authorList>
    </citation>
    <scope>NUCLEOTIDE SEQUENCE</scope>
    <source>
        <strain evidence="2">WJC10195</strain>
    </source>
</reference>
<sequence length="131" mass="14226">MGTEEPYRDCSGTESQAYDDALEHWDPPARSYNADAAVAGRDPAHLPQGSYRGRASSAMELSPAKLKTPFQSVTKNISSPVPRSGHLAHSPRGVECDRQLDRASGYCGPWTKCRIKMGLGRSPKSTRAQPP</sequence>
<accession>A0A9Q1EGU3</accession>
<name>A0A9Q1EGU3_SYNKA</name>
<dbReference type="AlphaFoldDB" id="A0A9Q1EGU3"/>
<evidence type="ECO:0000313" key="3">
    <source>
        <dbReference type="Proteomes" id="UP001152622"/>
    </source>
</evidence>